<dbReference type="SMART" id="SM00490">
    <property type="entry name" value="HELICc"/>
    <property type="match status" value="1"/>
</dbReference>
<dbReference type="Gene3D" id="1.20.120.1080">
    <property type="match status" value="1"/>
</dbReference>
<dbReference type="AlphaFoldDB" id="A0A8G2FDV2"/>
<dbReference type="InterPro" id="IPR002464">
    <property type="entry name" value="DNA/RNA_helicase_DEAH_CS"/>
</dbReference>
<dbReference type="CDD" id="cd18791">
    <property type="entry name" value="SF2_C_RHA"/>
    <property type="match status" value="1"/>
</dbReference>
<dbReference type="PANTHER" id="PTHR43519">
    <property type="entry name" value="ATP-DEPENDENT RNA HELICASE HRPB"/>
    <property type="match status" value="1"/>
</dbReference>
<dbReference type="SUPFAM" id="SSF52540">
    <property type="entry name" value="P-loop containing nucleoside triphosphate hydrolases"/>
    <property type="match status" value="1"/>
</dbReference>
<dbReference type="FunFam" id="3.40.50.300:FF:002125">
    <property type="entry name" value="ATP-dependent helicase HrpB"/>
    <property type="match status" value="1"/>
</dbReference>
<protein>
    <recommendedName>
        <fullName evidence="1">RNA helicase</fullName>
        <ecNumber evidence="1">3.6.4.13</ecNumber>
    </recommendedName>
</protein>
<gene>
    <name evidence="9" type="ORF">SAMN05421828_11398</name>
</gene>
<feature type="region of interest" description="Disordered" evidence="6">
    <location>
        <begin position="797"/>
        <end position="816"/>
    </location>
</feature>
<dbReference type="InterPro" id="IPR014001">
    <property type="entry name" value="Helicase_ATP-bd"/>
</dbReference>
<dbReference type="NCBIfam" id="TIGR01970">
    <property type="entry name" value="DEAH_box_HrpB"/>
    <property type="match status" value="1"/>
</dbReference>
<dbReference type="InterPro" id="IPR049614">
    <property type="entry name" value="HrpB_DEXH"/>
</dbReference>
<dbReference type="EMBL" id="FTNE01000013">
    <property type="protein sequence ID" value="SIR01555.1"/>
    <property type="molecule type" value="Genomic_DNA"/>
</dbReference>
<evidence type="ECO:0000313" key="10">
    <source>
        <dbReference type="Proteomes" id="UP000186308"/>
    </source>
</evidence>
<keyword evidence="5" id="KW-0067">ATP-binding</keyword>
<feature type="domain" description="Helicase ATP-binding" evidence="7">
    <location>
        <begin position="20"/>
        <end position="184"/>
    </location>
</feature>
<dbReference type="Pfam" id="PF08482">
    <property type="entry name" value="HrpB_C"/>
    <property type="match status" value="1"/>
</dbReference>
<dbReference type="GO" id="GO:0003724">
    <property type="term" value="F:RNA helicase activity"/>
    <property type="evidence" value="ECO:0007669"/>
    <property type="project" value="UniProtKB-EC"/>
</dbReference>
<sequence>MLTGRAMDDLPVTAMLPALQTALATQPNAVLIAPPGAGKTTLVPQALLAADWVGDGRIVMLEPRRLAARAAAERIASLIGEAPGGLVGYRTRLDSVVGPRTRIEVITEGLLTRRLLTDPGLDGVACVIFDEIHERSLDADLALALTLDLQRGLRPELRLLAMSATIDGARLAGLLQAPVIESAGRIYPVTIEYAARDLADPRDLPDALARAVRTALAAHRGDILAFLPGVGEIRRAEAALAGVGVTVLPLFGDLPPGEQARVLAPSATRRVILATSIAETSLTVPGVRVVVDGGYRRAPQFDAGRALTRLVTRRISKAATTQRAGRAGREAPGVAIRLWTEALQRGLPEFDRPEIMEAELSSLALACAAWGERIGDLPFPDPPPDGAVAAAQALLGELGALDTGGKITARGRQMAALGASPRLAALMLAATTPGEQALAADIAALLEERDPLREAGSAEILLRLEAIAGRGVGDRAALARIRQAGATYRARLGLRRDEAAAGDAAVLIAAGFPDRVAARRGEPGSFRLADGGGAKLDLADPLARAPMLAVASLGGRGAPRIGLATPLDPAVLETRLAALVTTSRDVALEGTSGAVMLRERRRFGTIVLSDRSLPASAEDIASALRAAVAAKPSLLGWTDAVRQLQARVGWMRSIEPSDWPDFTDAALIADFETWLFPYLAGLSRLKEVAGLDLAAILRDVLGHERVRALAQALPEQVAAPGGPATIDYEAPVPVASARAQVFYGLDATPKLADGRIGLQIALLSPAQRPIAVTADLAGFWRGGWLDARKDMRGRYPKHEWPEEPWHAPALPRRPRS</sequence>
<dbReference type="CDD" id="cd17990">
    <property type="entry name" value="DEXHc_HrpB"/>
    <property type="match status" value="1"/>
</dbReference>
<evidence type="ECO:0000256" key="6">
    <source>
        <dbReference type="SAM" id="MobiDB-lite"/>
    </source>
</evidence>
<comment type="caution">
    <text evidence="9">The sequence shown here is derived from an EMBL/GenBank/DDBJ whole genome shotgun (WGS) entry which is preliminary data.</text>
</comment>
<dbReference type="GO" id="GO:0005524">
    <property type="term" value="F:ATP binding"/>
    <property type="evidence" value="ECO:0007669"/>
    <property type="project" value="UniProtKB-KW"/>
</dbReference>
<dbReference type="PIRSF" id="PIRSF005496">
    <property type="entry name" value="ATP_hel_hrpB"/>
    <property type="match status" value="1"/>
</dbReference>
<keyword evidence="10" id="KW-1185">Reference proteome</keyword>
<dbReference type="PROSITE" id="PS00690">
    <property type="entry name" value="DEAH_ATP_HELICASE"/>
    <property type="match status" value="1"/>
</dbReference>
<dbReference type="SMART" id="SM00487">
    <property type="entry name" value="DEXDc"/>
    <property type="match status" value="1"/>
</dbReference>
<evidence type="ECO:0000256" key="4">
    <source>
        <dbReference type="ARBA" id="ARBA00022806"/>
    </source>
</evidence>
<dbReference type="GO" id="GO:0003676">
    <property type="term" value="F:nucleic acid binding"/>
    <property type="evidence" value="ECO:0007669"/>
    <property type="project" value="InterPro"/>
</dbReference>
<dbReference type="Pfam" id="PF00270">
    <property type="entry name" value="DEAD"/>
    <property type="match status" value="1"/>
</dbReference>
<dbReference type="SMART" id="SM00847">
    <property type="entry name" value="HA2"/>
    <property type="match status" value="1"/>
</dbReference>
<keyword evidence="3" id="KW-0378">Hydrolase</keyword>
<evidence type="ECO:0000259" key="7">
    <source>
        <dbReference type="PROSITE" id="PS51192"/>
    </source>
</evidence>
<dbReference type="Proteomes" id="UP000186308">
    <property type="component" value="Unassembled WGS sequence"/>
</dbReference>
<evidence type="ECO:0000313" key="9">
    <source>
        <dbReference type="EMBL" id="SIR01555.1"/>
    </source>
</evidence>
<evidence type="ECO:0000256" key="1">
    <source>
        <dbReference type="ARBA" id="ARBA00012552"/>
    </source>
</evidence>
<dbReference type="InterPro" id="IPR001650">
    <property type="entry name" value="Helicase_C-like"/>
</dbReference>
<name>A0A8G2FDV2_ACIRU</name>
<dbReference type="PROSITE" id="PS51192">
    <property type="entry name" value="HELICASE_ATP_BIND_1"/>
    <property type="match status" value="1"/>
</dbReference>
<dbReference type="PANTHER" id="PTHR43519:SF1">
    <property type="entry name" value="ATP-DEPENDENT RNA HELICASE HRPB"/>
    <property type="match status" value="1"/>
</dbReference>
<dbReference type="Gene3D" id="3.40.50.300">
    <property type="entry name" value="P-loop containing nucleotide triphosphate hydrolases"/>
    <property type="match status" value="2"/>
</dbReference>
<keyword evidence="4 9" id="KW-0347">Helicase</keyword>
<evidence type="ECO:0000256" key="3">
    <source>
        <dbReference type="ARBA" id="ARBA00022801"/>
    </source>
</evidence>
<dbReference type="InterPro" id="IPR010225">
    <property type="entry name" value="HrpB"/>
</dbReference>
<dbReference type="GO" id="GO:0016787">
    <property type="term" value="F:hydrolase activity"/>
    <property type="evidence" value="ECO:0007669"/>
    <property type="project" value="UniProtKB-KW"/>
</dbReference>
<dbReference type="Pfam" id="PF00271">
    <property type="entry name" value="Helicase_C"/>
    <property type="match status" value="1"/>
</dbReference>
<proteinExistence type="predicted"/>
<evidence type="ECO:0000259" key="8">
    <source>
        <dbReference type="PROSITE" id="PS51194"/>
    </source>
</evidence>
<evidence type="ECO:0000256" key="2">
    <source>
        <dbReference type="ARBA" id="ARBA00022741"/>
    </source>
</evidence>
<dbReference type="InterPro" id="IPR048333">
    <property type="entry name" value="HA2_WH"/>
</dbReference>
<organism evidence="9 10">
    <name type="scientific">Acidiphilium rubrum</name>
    <dbReference type="NCBI Taxonomy" id="526"/>
    <lineage>
        <taxon>Bacteria</taxon>
        <taxon>Pseudomonadati</taxon>
        <taxon>Pseudomonadota</taxon>
        <taxon>Alphaproteobacteria</taxon>
        <taxon>Acetobacterales</taxon>
        <taxon>Acidocellaceae</taxon>
        <taxon>Acidiphilium</taxon>
    </lineage>
</organism>
<evidence type="ECO:0000256" key="5">
    <source>
        <dbReference type="ARBA" id="ARBA00022840"/>
    </source>
</evidence>
<reference evidence="9 10" key="1">
    <citation type="submission" date="2017-01" db="EMBL/GenBank/DDBJ databases">
        <authorList>
            <person name="Varghese N."/>
            <person name="Submissions S."/>
        </authorList>
    </citation>
    <scope>NUCLEOTIDE SEQUENCE [LARGE SCALE GENOMIC DNA]</scope>
    <source>
        <strain evidence="9 10">ATCC 35905</strain>
    </source>
</reference>
<dbReference type="PROSITE" id="PS51194">
    <property type="entry name" value="HELICASE_CTER"/>
    <property type="match status" value="1"/>
</dbReference>
<accession>A0A8G2FDV2</accession>
<dbReference type="InterPro" id="IPR011545">
    <property type="entry name" value="DEAD/DEAH_box_helicase_dom"/>
</dbReference>
<dbReference type="InterPro" id="IPR007502">
    <property type="entry name" value="Helicase-assoc_dom"/>
</dbReference>
<dbReference type="Pfam" id="PF04408">
    <property type="entry name" value="WHD_HA2"/>
    <property type="match status" value="1"/>
</dbReference>
<dbReference type="InterPro" id="IPR027417">
    <property type="entry name" value="P-loop_NTPase"/>
</dbReference>
<keyword evidence="2" id="KW-0547">Nucleotide-binding</keyword>
<dbReference type="InterPro" id="IPR013689">
    <property type="entry name" value="RNA_helicase_ATP-dep_HrpB_C"/>
</dbReference>
<dbReference type="EC" id="3.6.4.13" evidence="1"/>
<feature type="domain" description="Helicase C-terminal" evidence="8">
    <location>
        <begin position="211"/>
        <end position="371"/>
    </location>
</feature>